<accession>A0ABR1UXC6</accession>
<keyword evidence="6 12" id="KW-0812">Transmembrane</keyword>
<feature type="transmembrane region" description="Helical" evidence="12">
    <location>
        <begin position="319"/>
        <end position="342"/>
    </location>
</feature>
<sequence>MWFLDIYWTSLLILVPCVTLVLGRNIVLRTFGRFSTNTVVAATKKGGCEEEGEDVERRDTEAAGKFRWLFLRVYLLVMGSEWLQGPYMYTFLKDEKNYPDRTVALLYMAAYISAAISAPLTGYLADRIGRRTACLAYCAIHSLASLSVLSSALSVILAGRILAGVGTTLLWSVFESWMVADAMYGVMTTYNCITAILAGLVAHCVVLALGSKTHLFILALILDSTAAIMILRTWTENRGGAGNSKQLQQPHDENTDAVDSLGDRLLDSLKNVRVWVLSLVSCCFEGTIFLFMYYWPGALQGAHDHHSNTDSGATPGHQLPFGVIFASFMAIMVLGALLFDILMTRQQHGKKESGDTTTTTTLHQQYLPIGLLAVALLLGGLGFLGAAFFAHQEASLLCVFLLLEAGNGLYVPSMGYQRSQVVSDARRASVYGFMNMPLFVFVALALVTTNGAQVDDHRHIVFVLCAVLLFAAGLGAFVGLRVRSSPEKEYEEIKGTDVNDMCIAHFPRRLSNIAPI</sequence>
<evidence type="ECO:0000256" key="3">
    <source>
        <dbReference type="ARBA" id="ARBA00021242"/>
    </source>
</evidence>
<evidence type="ECO:0000256" key="7">
    <source>
        <dbReference type="ARBA" id="ARBA00022989"/>
    </source>
</evidence>
<feature type="transmembrane region" description="Helical" evidence="12">
    <location>
        <begin position="394"/>
        <end position="416"/>
    </location>
</feature>
<protein>
    <recommendedName>
        <fullName evidence="3">Molybdate-anion transporter</fullName>
    </recommendedName>
    <alternativeName>
        <fullName evidence="10">Major facilitator superfamily domain-containing protein 5</fullName>
    </alternativeName>
    <alternativeName>
        <fullName evidence="11">Molybdate transporter 2 homolog</fullName>
    </alternativeName>
</protein>
<comment type="subcellular location">
    <subcellularLocation>
        <location evidence="2">Cell membrane</location>
        <topology evidence="2">Multi-pass membrane protein</topology>
    </subcellularLocation>
</comment>
<feature type="transmembrane region" description="Helical" evidence="12">
    <location>
        <begin position="66"/>
        <end position="84"/>
    </location>
</feature>
<evidence type="ECO:0000256" key="4">
    <source>
        <dbReference type="ARBA" id="ARBA00022448"/>
    </source>
</evidence>
<evidence type="ECO:0000256" key="1">
    <source>
        <dbReference type="ARBA" id="ARBA00003019"/>
    </source>
</evidence>
<keyword evidence="9 12" id="KW-0472">Membrane</keyword>
<comment type="function">
    <text evidence="1">Mediates high-affinity intracellular uptake of the rare oligo-element molybdenum.</text>
</comment>
<keyword evidence="4" id="KW-0813">Transport</keyword>
<dbReference type="PANTHER" id="PTHR23516:SF1">
    <property type="entry name" value="MOLYBDATE-ANION TRANSPORTER"/>
    <property type="match status" value="1"/>
</dbReference>
<feature type="transmembrane region" description="Helical" evidence="12">
    <location>
        <begin position="155"/>
        <end position="174"/>
    </location>
</feature>
<evidence type="ECO:0000256" key="6">
    <source>
        <dbReference type="ARBA" id="ARBA00022692"/>
    </source>
</evidence>
<reference evidence="13 14" key="1">
    <citation type="submission" date="2023-01" db="EMBL/GenBank/DDBJ databases">
        <title>Analysis of 21 Apiospora genomes using comparative genomics revels a genus with tremendous synthesis potential of carbohydrate active enzymes and secondary metabolites.</title>
        <authorList>
            <person name="Sorensen T."/>
        </authorList>
    </citation>
    <scope>NUCLEOTIDE SEQUENCE [LARGE SCALE GENOMIC DNA]</scope>
    <source>
        <strain evidence="13 14">CBS 114990</strain>
    </source>
</reference>
<evidence type="ECO:0000256" key="12">
    <source>
        <dbReference type="SAM" id="Phobius"/>
    </source>
</evidence>
<evidence type="ECO:0000256" key="8">
    <source>
        <dbReference type="ARBA" id="ARBA00023065"/>
    </source>
</evidence>
<keyword evidence="7 12" id="KW-1133">Transmembrane helix</keyword>
<dbReference type="SUPFAM" id="SSF103473">
    <property type="entry name" value="MFS general substrate transporter"/>
    <property type="match status" value="1"/>
</dbReference>
<keyword evidence="14" id="KW-1185">Reference proteome</keyword>
<dbReference type="InterPro" id="IPR008509">
    <property type="entry name" value="MOT2/MFSD5"/>
</dbReference>
<feature type="transmembrane region" description="Helical" evidence="12">
    <location>
        <begin position="274"/>
        <end position="295"/>
    </location>
</feature>
<feature type="transmembrane region" description="Helical" evidence="12">
    <location>
        <begin position="186"/>
        <end position="209"/>
    </location>
</feature>
<comment type="caution">
    <text evidence="13">The sequence shown here is derived from an EMBL/GenBank/DDBJ whole genome shotgun (WGS) entry which is preliminary data.</text>
</comment>
<dbReference type="PANTHER" id="PTHR23516">
    <property type="entry name" value="SAM (S-ADENOSYL METHIONINE) TRANSPORTER"/>
    <property type="match status" value="1"/>
</dbReference>
<name>A0ABR1UXC6_9PEZI</name>
<evidence type="ECO:0000313" key="14">
    <source>
        <dbReference type="Proteomes" id="UP001433268"/>
    </source>
</evidence>
<feature type="transmembrane region" description="Helical" evidence="12">
    <location>
        <begin position="6"/>
        <end position="27"/>
    </location>
</feature>
<dbReference type="EMBL" id="JAQQWN010000010">
    <property type="protein sequence ID" value="KAK8062448.1"/>
    <property type="molecule type" value="Genomic_DNA"/>
</dbReference>
<dbReference type="InterPro" id="IPR036259">
    <property type="entry name" value="MFS_trans_sf"/>
</dbReference>
<feature type="transmembrane region" description="Helical" evidence="12">
    <location>
        <begin position="366"/>
        <end position="388"/>
    </location>
</feature>
<feature type="transmembrane region" description="Helical" evidence="12">
    <location>
        <begin position="104"/>
        <end position="125"/>
    </location>
</feature>
<keyword evidence="8" id="KW-0406">Ion transport</keyword>
<proteinExistence type="predicted"/>
<evidence type="ECO:0000256" key="2">
    <source>
        <dbReference type="ARBA" id="ARBA00004651"/>
    </source>
</evidence>
<dbReference type="RefSeq" id="XP_066661047.1">
    <property type="nucleotide sequence ID" value="XM_066818859.1"/>
</dbReference>
<dbReference type="Gene3D" id="1.20.1250.20">
    <property type="entry name" value="MFS general substrate transporter like domains"/>
    <property type="match status" value="2"/>
</dbReference>
<organism evidence="13 14">
    <name type="scientific">Apiospora hydei</name>
    <dbReference type="NCBI Taxonomy" id="1337664"/>
    <lineage>
        <taxon>Eukaryota</taxon>
        <taxon>Fungi</taxon>
        <taxon>Dikarya</taxon>
        <taxon>Ascomycota</taxon>
        <taxon>Pezizomycotina</taxon>
        <taxon>Sordariomycetes</taxon>
        <taxon>Xylariomycetidae</taxon>
        <taxon>Amphisphaeriales</taxon>
        <taxon>Apiosporaceae</taxon>
        <taxon>Apiospora</taxon>
    </lineage>
</organism>
<keyword evidence="5" id="KW-1003">Cell membrane</keyword>
<dbReference type="Pfam" id="PF05631">
    <property type="entry name" value="MFS_5"/>
    <property type="match status" value="1"/>
</dbReference>
<dbReference type="Proteomes" id="UP001433268">
    <property type="component" value="Unassembled WGS sequence"/>
</dbReference>
<evidence type="ECO:0000256" key="10">
    <source>
        <dbReference type="ARBA" id="ARBA00030646"/>
    </source>
</evidence>
<feature type="transmembrane region" description="Helical" evidence="12">
    <location>
        <begin position="428"/>
        <end position="447"/>
    </location>
</feature>
<gene>
    <name evidence="13" type="ORF">PG997_014545</name>
</gene>
<dbReference type="GeneID" id="92051919"/>
<evidence type="ECO:0000256" key="9">
    <source>
        <dbReference type="ARBA" id="ARBA00023136"/>
    </source>
</evidence>
<evidence type="ECO:0000256" key="5">
    <source>
        <dbReference type="ARBA" id="ARBA00022475"/>
    </source>
</evidence>
<feature type="transmembrane region" description="Helical" evidence="12">
    <location>
        <begin position="459"/>
        <end position="480"/>
    </location>
</feature>
<evidence type="ECO:0000313" key="13">
    <source>
        <dbReference type="EMBL" id="KAK8062448.1"/>
    </source>
</evidence>
<evidence type="ECO:0000256" key="11">
    <source>
        <dbReference type="ARBA" id="ARBA00032555"/>
    </source>
</evidence>